<keyword evidence="3 8" id="KW-0805">Transcription regulation</keyword>
<dbReference type="RefSeq" id="WP_023161461.1">
    <property type="nucleotide sequence ID" value="NC_022588.1"/>
</dbReference>
<keyword evidence="13" id="KW-1185">Reference proteome</keyword>
<dbReference type="PANTHER" id="PTHR30437:SF4">
    <property type="entry name" value="TRANSCRIPTION ELONGATION FACTOR GREA"/>
    <property type="match status" value="1"/>
</dbReference>
<dbReference type="SUPFAM" id="SSF54534">
    <property type="entry name" value="FKBP-like"/>
    <property type="match status" value="1"/>
</dbReference>
<keyword evidence="12" id="KW-0251">Elongation factor</keyword>
<evidence type="ECO:0000313" key="13">
    <source>
        <dbReference type="Proteomes" id="UP000283896"/>
    </source>
</evidence>
<dbReference type="FunFam" id="1.10.287.180:FF:000001">
    <property type="entry name" value="Transcription elongation factor GreA"/>
    <property type="match status" value="1"/>
</dbReference>
<evidence type="ECO:0000256" key="3">
    <source>
        <dbReference type="ARBA" id="ARBA00023015"/>
    </source>
</evidence>
<dbReference type="NCBIfam" id="TIGR01462">
    <property type="entry name" value="greA"/>
    <property type="match status" value="1"/>
</dbReference>
<evidence type="ECO:0000256" key="7">
    <source>
        <dbReference type="ARBA" id="ARBA00030776"/>
    </source>
</evidence>
<dbReference type="InterPro" id="IPR001437">
    <property type="entry name" value="Tscrpt_elong_fac_GreA/B_C"/>
</dbReference>
<dbReference type="InterPro" id="IPR023459">
    <property type="entry name" value="Tscrpt_elong_fac_GreA/B_fam"/>
</dbReference>
<keyword evidence="4 8" id="KW-0238">DNA-binding</keyword>
<dbReference type="InterPro" id="IPR018151">
    <property type="entry name" value="TF_GreA/GreB_CS"/>
</dbReference>
<feature type="domain" description="Transcription elongation factor GreA/GreB C-terminal" evidence="10">
    <location>
        <begin position="82"/>
        <end position="156"/>
    </location>
</feature>
<dbReference type="GO" id="GO:0003677">
    <property type="term" value="F:DNA binding"/>
    <property type="evidence" value="ECO:0007669"/>
    <property type="project" value="UniProtKB-UniRule"/>
</dbReference>
<dbReference type="Gene3D" id="1.10.287.180">
    <property type="entry name" value="Transcription elongation factor, GreA/GreB, N-terminal domain"/>
    <property type="match status" value="1"/>
</dbReference>
<dbReference type="InterPro" id="IPR036805">
    <property type="entry name" value="Tscrpt_elong_fac_GreA/B_N_sf"/>
</dbReference>
<name>A0A421NXM2_9MOLU</name>
<feature type="domain" description="Transcription elongation factor GreA/GreB N-terminal" evidence="11">
    <location>
        <begin position="8"/>
        <end position="76"/>
    </location>
</feature>
<dbReference type="PANTHER" id="PTHR30437">
    <property type="entry name" value="TRANSCRIPTION ELONGATION FACTOR GREA"/>
    <property type="match status" value="1"/>
</dbReference>
<evidence type="ECO:0000256" key="4">
    <source>
        <dbReference type="ARBA" id="ARBA00023125"/>
    </source>
</evidence>
<dbReference type="InterPro" id="IPR006359">
    <property type="entry name" value="Tscrpt_elong_fac_GreA"/>
</dbReference>
<dbReference type="AlphaFoldDB" id="A0A421NXM2"/>
<comment type="function">
    <text evidence="6 8 9">Necessary for efficient RNA polymerase transcription elongation past template-encoded arresting sites. The arresting sites in DNA have the property of trapping a certain fraction of elongating RNA polymerases that pass through, resulting in locked ternary complexes. Cleavage of the nascent transcript by cleavage factors such as GreA or GreB allows the resumption of elongation from the new 3'terminus. GreA releases sequences of 2 to 3 nucleotides.</text>
</comment>
<dbReference type="Gene3D" id="3.10.50.30">
    <property type="entry name" value="Transcription elongation factor, GreA/GreB, C-terminal domain"/>
    <property type="match status" value="1"/>
</dbReference>
<dbReference type="PIRSF" id="PIRSF006092">
    <property type="entry name" value="GreA_GreB"/>
    <property type="match status" value="1"/>
</dbReference>
<dbReference type="SUPFAM" id="SSF46557">
    <property type="entry name" value="GreA transcript cleavage protein, N-terminal domain"/>
    <property type="match status" value="1"/>
</dbReference>
<dbReference type="HAMAP" id="MF_00105">
    <property type="entry name" value="GreA_GreB"/>
    <property type="match status" value="1"/>
</dbReference>
<dbReference type="EMBL" id="MPBG01000004">
    <property type="protein sequence ID" value="RMI88745.1"/>
    <property type="molecule type" value="Genomic_DNA"/>
</dbReference>
<dbReference type="NCBIfam" id="NF001263">
    <property type="entry name" value="PRK00226.1-4"/>
    <property type="match status" value="1"/>
</dbReference>
<dbReference type="GO" id="GO:0032784">
    <property type="term" value="P:regulation of DNA-templated transcription elongation"/>
    <property type="evidence" value="ECO:0007669"/>
    <property type="project" value="UniProtKB-UniRule"/>
</dbReference>
<sequence length="156" mass="17570">MNNKIYELTQSGISKLKKELLFLKEVKRKENLEALKEAREQGDLSENADYDAARNEQALIEYRIAEIQNILKNVRVVKVSKDKEIGIGKKISLELLSLGKKKEIELVSTLESDPFSNKISIESPLGKNIKGHAIGDIIFVTSETGKTFKVKILNVE</sequence>
<evidence type="ECO:0000256" key="9">
    <source>
        <dbReference type="RuleBase" id="RU000556"/>
    </source>
</evidence>
<reference evidence="13" key="1">
    <citation type="submission" date="2016-11" db="EMBL/GenBank/DDBJ databases">
        <title>Genome sequence of Candidatus Phytoplasma solani strain SA-1.</title>
        <authorList>
            <person name="Haryono M."/>
            <person name="Samarzija I."/>
            <person name="Seruga Music M."/>
            <person name="Hogenhout S."/>
            <person name="Kuo C.-H."/>
        </authorList>
    </citation>
    <scope>NUCLEOTIDE SEQUENCE [LARGE SCALE GENOMIC DNA]</scope>
    <source>
        <strain evidence="13">SA-1</strain>
    </source>
</reference>
<comment type="caution">
    <text evidence="12">The sequence shown here is derived from an EMBL/GenBank/DDBJ whole genome shotgun (WGS) entry which is preliminary data.</text>
</comment>
<proteinExistence type="inferred from homology"/>
<dbReference type="Pfam" id="PF01272">
    <property type="entry name" value="GreA_GreB"/>
    <property type="match status" value="1"/>
</dbReference>
<evidence type="ECO:0000259" key="10">
    <source>
        <dbReference type="Pfam" id="PF01272"/>
    </source>
</evidence>
<dbReference type="PROSITE" id="PS00829">
    <property type="entry name" value="GREAB_1"/>
    <property type="match status" value="1"/>
</dbReference>
<dbReference type="Pfam" id="PF03449">
    <property type="entry name" value="GreA_GreB_N"/>
    <property type="match status" value="1"/>
</dbReference>
<dbReference type="STRING" id="69896.S284_03390"/>
<evidence type="ECO:0000256" key="5">
    <source>
        <dbReference type="ARBA" id="ARBA00023163"/>
    </source>
</evidence>
<evidence type="ECO:0000256" key="6">
    <source>
        <dbReference type="ARBA" id="ARBA00024916"/>
    </source>
</evidence>
<keyword evidence="12" id="KW-0648">Protein biosynthesis</keyword>
<dbReference type="InterPro" id="IPR028624">
    <property type="entry name" value="Tscrpt_elong_fac_GreA/B"/>
</dbReference>
<dbReference type="GO" id="GO:0006354">
    <property type="term" value="P:DNA-templated transcription elongation"/>
    <property type="evidence" value="ECO:0007669"/>
    <property type="project" value="TreeGrafter"/>
</dbReference>
<dbReference type="GO" id="GO:0070063">
    <property type="term" value="F:RNA polymerase binding"/>
    <property type="evidence" value="ECO:0007669"/>
    <property type="project" value="InterPro"/>
</dbReference>
<comment type="similarity">
    <text evidence="1 8 9">Belongs to the GreA/GreB family.</text>
</comment>
<dbReference type="Proteomes" id="UP000283896">
    <property type="component" value="Unassembled WGS sequence"/>
</dbReference>
<protein>
    <recommendedName>
        <fullName evidence="2 8">Transcription elongation factor GreA</fullName>
    </recommendedName>
    <alternativeName>
        <fullName evidence="7 8">Transcript cleavage factor GreA</fullName>
    </alternativeName>
</protein>
<dbReference type="GO" id="GO:0003746">
    <property type="term" value="F:translation elongation factor activity"/>
    <property type="evidence" value="ECO:0007669"/>
    <property type="project" value="UniProtKB-KW"/>
</dbReference>
<keyword evidence="5 8" id="KW-0804">Transcription</keyword>
<dbReference type="KEGG" id="psol:S284_03390"/>
<dbReference type="InterPro" id="IPR036953">
    <property type="entry name" value="GreA/GreB_C_sf"/>
</dbReference>
<evidence type="ECO:0000256" key="2">
    <source>
        <dbReference type="ARBA" id="ARBA00013729"/>
    </source>
</evidence>
<gene>
    <name evidence="8 12" type="primary">greA</name>
    <name evidence="12" type="ORF">PSSA1_v1c3430</name>
</gene>
<evidence type="ECO:0000256" key="8">
    <source>
        <dbReference type="HAMAP-Rule" id="MF_00105"/>
    </source>
</evidence>
<dbReference type="InterPro" id="IPR022691">
    <property type="entry name" value="Tscrpt_elong_fac_GreA/B_N"/>
</dbReference>
<evidence type="ECO:0000313" key="12">
    <source>
        <dbReference type="EMBL" id="RMI88745.1"/>
    </source>
</evidence>
<organism evidence="12 13">
    <name type="scientific">Candidatus Phytoplasma solani</name>
    <dbReference type="NCBI Taxonomy" id="69896"/>
    <lineage>
        <taxon>Bacteria</taxon>
        <taxon>Bacillati</taxon>
        <taxon>Mycoplasmatota</taxon>
        <taxon>Mollicutes</taxon>
        <taxon>Acholeplasmatales</taxon>
        <taxon>Acholeplasmataceae</taxon>
        <taxon>Candidatus Phytoplasma</taxon>
        <taxon>16SrXII (Stolbur group)</taxon>
    </lineage>
</organism>
<evidence type="ECO:0000256" key="1">
    <source>
        <dbReference type="ARBA" id="ARBA00008213"/>
    </source>
</evidence>
<dbReference type="OrthoDB" id="9808774at2"/>
<evidence type="ECO:0000259" key="11">
    <source>
        <dbReference type="Pfam" id="PF03449"/>
    </source>
</evidence>
<accession>A0A421NXM2</accession>